<evidence type="ECO:0000256" key="3">
    <source>
        <dbReference type="ARBA" id="ARBA00022692"/>
    </source>
</evidence>
<evidence type="ECO:0000256" key="2">
    <source>
        <dbReference type="ARBA" id="ARBA00022448"/>
    </source>
</evidence>
<feature type="transmembrane region" description="Helical" evidence="9">
    <location>
        <begin position="40"/>
        <end position="59"/>
    </location>
</feature>
<dbReference type="GO" id="GO:0008076">
    <property type="term" value="C:voltage-gated potassium channel complex"/>
    <property type="evidence" value="ECO:0007669"/>
    <property type="project" value="InterPro"/>
</dbReference>
<dbReference type="Proteomes" id="UP000199515">
    <property type="component" value="Unassembled WGS sequence"/>
</dbReference>
<keyword evidence="3 9" id="KW-0812">Transmembrane</keyword>
<dbReference type="InterPro" id="IPR027359">
    <property type="entry name" value="Volt_channel_dom_sf"/>
</dbReference>
<keyword evidence="12" id="KW-1185">Reference proteome</keyword>
<keyword evidence="2" id="KW-0813">Transport</keyword>
<sequence>MWEKRMEWPLNLAALLFLVAYAWPILDPTLSDTARLWFEIITWGSWALFAFDYVVRLSLADDKRTFLKTHILDLLIIVLPLIRQLRLLRLVAVLSILNRSAALSLRGRVVVYTVGSTAMIVFCAALAVLEAERAAESPTIKDFPDAVWWAITTVTTVGYGDRYPVTHTGRIVAVGLMMAGIALLGVVTATLASWLIRRVAEAEETAQAVTREHLDELGRQIAELRELIEHGRGQELLGNGEGVHQPPGVRAEFRA</sequence>
<dbReference type="Gene3D" id="1.10.287.70">
    <property type="match status" value="1"/>
</dbReference>
<evidence type="ECO:0000256" key="6">
    <source>
        <dbReference type="ARBA" id="ARBA00023136"/>
    </source>
</evidence>
<dbReference type="Pfam" id="PF07885">
    <property type="entry name" value="Ion_trans_2"/>
    <property type="match status" value="1"/>
</dbReference>
<evidence type="ECO:0000259" key="10">
    <source>
        <dbReference type="Pfam" id="PF07885"/>
    </source>
</evidence>
<feature type="transmembrane region" description="Helical" evidence="9">
    <location>
        <begin position="171"/>
        <end position="196"/>
    </location>
</feature>
<name>A0A1H3EFX0_9PSEU</name>
<dbReference type="SUPFAM" id="SSF81324">
    <property type="entry name" value="Voltage-gated potassium channels"/>
    <property type="match status" value="1"/>
</dbReference>
<keyword evidence="5" id="KW-0406">Ion transport</keyword>
<feature type="transmembrane region" description="Helical" evidence="9">
    <location>
        <begin position="109"/>
        <end position="129"/>
    </location>
</feature>
<evidence type="ECO:0000256" key="4">
    <source>
        <dbReference type="ARBA" id="ARBA00022989"/>
    </source>
</evidence>
<evidence type="ECO:0000256" key="5">
    <source>
        <dbReference type="ARBA" id="ARBA00023065"/>
    </source>
</evidence>
<protein>
    <submittedName>
        <fullName evidence="11">Voltage-gated potassium channel</fullName>
    </submittedName>
</protein>
<comment type="subcellular location">
    <subcellularLocation>
        <location evidence="1">Membrane</location>
        <topology evidence="1">Multi-pass membrane protein</topology>
    </subcellularLocation>
</comment>
<feature type="domain" description="Potassium channel" evidence="10">
    <location>
        <begin position="119"/>
        <end position="196"/>
    </location>
</feature>
<organism evidence="11 12">
    <name type="scientific">Amycolatopsis xylanica</name>
    <dbReference type="NCBI Taxonomy" id="589385"/>
    <lineage>
        <taxon>Bacteria</taxon>
        <taxon>Bacillati</taxon>
        <taxon>Actinomycetota</taxon>
        <taxon>Actinomycetes</taxon>
        <taxon>Pseudonocardiales</taxon>
        <taxon>Pseudonocardiaceae</taxon>
        <taxon>Amycolatopsis</taxon>
    </lineage>
</organism>
<reference evidence="11 12" key="1">
    <citation type="submission" date="2016-10" db="EMBL/GenBank/DDBJ databases">
        <authorList>
            <person name="de Groot N.N."/>
        </authorList>
    </citation>
    <scope>NUCLEOTIDE SEQUENCE [LARGE SCALE GENOMIC DNA]</scope>
    <source>
        <strain evidence="11 12">CPCC 202699</strain>
    </source>
</reference>
<dbReference type="PANTHER" id="PTHR11537">
    <property type="entry name" value="VOLTAGE-GATED POTASSIUM CHANNEL"/>
    <property type="match status" value="1"/>
</dbReference>
<proteinExistence type="predicted"/>
<dbReference type="GO" id="GO:0001508">
    <property type="term" value="P:action potential"/>
    <property type="evidence" value="ECO:0007669"/>
    <property type="project" value="TreeGrafter"/>
</dbReference>
<feature type="region of interest" description="Disordered" evidence="8">
    <location>
        <begin position="236"/>
        <end position="255"/>
    </location>
</feature>
<evidence type="ECO:0000313" key="12">
    <source>
        <dbReference type="Proteomes" id="UP000199515"/>
    </source>
</evidence>
<dbReference type="RefSeq" id="WP_091289915.1">
    <property type="nucleotide sequence ID" value="NZ_FNON01000003.1"/>
</dbReference>
<dbReference type="PANTHER" id="PTHR11537:SF254">
    <property type="entry name" value="POTASSIUM VOLTAGE-GATED CHANNEL PROTEIN SHAB"/>
    <property type="match status" value="1"/>
</dbReference>
<dbReference type="GO" id="GO:0005249">
    <property type="term" value="F:voltage-gated potassium channel activity"/>
    <property type="evidence" value="ECO:0007669"/>
    <property type="project" value="InterPro"/>
</dbReference>
<gene>
    <name evidence="11" type="ORF">SAMN05421504_103805</name>
</gene>
<keyword evidence="7 11" id="KW-0407">Ion channel</keyword>
<dbReference type="STRING" id="589385.SAMN05421504_103805"/>
<evidence type="ECO:0000256" key="7">
    <source>
        <dbReference type="ARBA" id="ARBA00023303"/>
    </source>
</evidence>
<evidence type="ECO:0000313" key="11">
    <source>
        <dbReference type="EMBL" id="SDX77601.1"/>
    </source>
</evidence>
<dbReference type="InterPro" id="IPR028325">
    <property type="entry name" value="VG_K_chnl"/>
</dbReference>
<dbReference type="Gene3D" id="1.20.120.350">
    <property type="entry name" value="Voltage-gated potassium channels. Chain C"/>
    <property type="match status" value="1"/>
</dbReference>
<dbReference type="EMBL" id="FNON01000003">
    <property type="protein sequence ID" value="SDX77601.1"/>
    <property type="molecule type" value="Genomic_DNA"/>
</dbReference>
<dbReference type="InterPro" id="IPR013099">
    <property type="entry name" value="K_chnl_dom"/>
</dbReference>
<evidence type="ECO:0000256" key="1">
    <source>
        <dbReference type="ARBA" id="ARBA00004141"/>
    </source>
</evidence>
<dbReference type="OrthoDB" id="9799090at2"/>
<accession>A0A1H3EFX0</accession>
<keyword evidence="6 9" id="KW-0472">Membrane</keyword>
<evidence type="ECO:0000256" key="9">
    <source>
        <dbReference type="SAM" id="Phobius"/>
    </source>
</evidence>
<keyword evidence="4 9" id="KW-1133">Transmembrane helix</keyword>
<dbReference type="AlphaFoldDB" id="A0A1H3EFX0"/>
<evidence type="ECO:0000256" key="8">
    <source>
        <dbReference type="SAM" id="MobiDB-lite"/>
    </source>
</evidence>